<evidence type="ECO:0000256" key="4">
    <source>
        <dbReference type="ARBA" id="ARBA00022833"/>
    </source>
</evidence>
<sequence length="583" mass="68465">MSKQMAANTEEVIEEHVPNHNSGYPIQIPGFNRNPVQNGTSFFIHGEKKLEFLAKKTNFDAPLFDAVTGDVFEDYARTCLRNDFTKVPQKLLRRNIIDVDHNLKKEIKAIFADFNRRLVVTCDLWSSFDGDDHFACVICHWINDDWLLEKYVIGFEVLYQHDYVDIASKTIELLNEFDLKGKVGLISFDDAISKEKCMEHLADDFDSLVKLFSHDRTFATAVDLCGRDAMDQLAPFLDPIRDLIKWFRYNPDKTREYRALCMKNKLRPIKLQSLFYNNKWHFADYDLDDFYSGRDILNDIYDGCHDDYALDESDWDDFFYAMRFLDKFDDVASRFSWPYEVNCHFVIHDCVNIAHGLRDFEEDSRFCSIAKNIRSKWLELFSEIPAIYCIGTILDPRFKVEGLRQLLVYYYETLGVDYNVDEKVANCKDALRQLYAHYASGSSSEEDDICSAFELDVFLNAMKRRRVDDLEFRGDLGEYLFFDFEFSADDKNHWFDIAKWWKKKEQLFPVLSKIAKDVLCTPMSTSIPKSDRCPEKRVLDEKRSRLPLELIPVCICKTDWDLNDKGRRGQDPDYVWLDPDSEE</sequence>
<protein>
    <submittedName>
        <fullName evidence="10">Uncharacterized protein</fullName>
    </submittedName>
</protein>
<evidence type="ECO:0000256" key="7">
    <source>
        <dbReference type="SAM" id="MobiDB-lite"/>
    </source>
</evidence>
<evidence type="ECO:0000313" key="11">
    <source>
        <dbReference type="Proteomes" id="UP001443914"/>
    </source>
</evidence>
<feature type="domain" description="HAT C-terminal dimerisation" evidence="8">
    <location>
        <begin position="491"/>
        <end position="560"/>
    </location>
</feature>
<dbReference type="PANTHER" id="PTHR46481">
    <property type="entry name" value="ZINC FINGER BED DOMAIN-CONTAINING PROTEIN 4"/>
    <property type="match status" value="1"/>
</dbReference>
<feature type="domain" description="hAT-like transposase RNase-H fold" evidence="9">
    <location>
        <begin position="348"/>
        <end position="438"/>
    </location>
</feature>
<keyword evidence="4" id="KW-0862">Zinc</keyword>
<comment type="caution">
    <text evidence="10">The sequence shown here is derived from an EMBL/GenBank/DDBJ whole genome shotgun (WGS) entry which is preliminary data.</text>
</comment>
<dbReference type="AlphaFoldDB" id="A0AAW1GU80"/>
<dbReference type="InterPro" id="IPR052035">
    <property type="entry name" value="ZnF_BED_domain_contain"/>
</dbReference>
<feature type="region of interest" description="Disordered" evidence="7">
    <location>
        <begin position="564"/>
        <end position="583"/>
    </location>
</feature>
<evidence type="ECO:0000256" key="5">
    <source>
        <dbReference type="ARBA" id="ARBA00023125"/>
    </source>
</evidence>
<dbReference type="Pfam" id="PF05699">
    <property type="entry name" value="Dimer_Tnp_hAT"/>
    <property type="match status" value="1"/>
</dbReference>
<dbReference type="GO" id="GO:0005634">
    <property type="term" value="C:nucleus"/>
    <property type="evidence" value="ECO:0007669"/>
    <property type="project" value="UniProtKB-SubCell"/>
</dbReference>
<keyword evidence="5" id="KW-0238">DNA-binding</keyword>
<keyword evidence="6" id="KW-0539">Nucleus</keyword>
<name>A0AAW1GU80_SAPOF</name>
<keyword evidence="2" id="KW-0479">Metal-binding</keyword>
<reference evidence="10" key="1">
    <citation type="submission" date="2024-03" db="EMBL/GenBank/DDBJ databases">
        <title>WGS assembly of Saponaria officinalis var. Norfolk2.</title>
        <authorList>
            <person name="Jenkins J."/>
            <person name="Shu S."/>
            <person name="Grimwood J."/>
            <person name="Barry K."/>
            <person name="Goodstein D."/>
            <person name="Schmutz J."/>
            <person name="Leebens-Mack J."/>
            <person name="Osbourn A."/>
        </authorList>
    </citation>
    <scope>NUCLEOTIDE SEQUENCE [LARGE SCALE GENOMIC DNA]</scope>
    <source>
        <strain evidence="10">JIC</strain>
    </source>
</reference>
<dbReference type="Proteomes" id="UP001443914">
    <property type="component" value="Unassembled WGS sequence"/>
</dbReference>
<comment type="subcellular location">
    <subcellularLocation>
        <location evidence="1">Nucleus</location>
    </subcellularLocation>
</comment>
<dbReference type="InterPro" id="IPR012337">
    <property type="entry name" value="RNaseH-like_sf"/>
</dbReference>
<dbReference type="Pfam" id="PF14372">
    <property type="entry name" value="hAT-like_RNase-H"/>
    <property type="match status" value="1"/>
</dbReference>
<dbReference type="InterPro" id="IPR025525">
    <property type="entry name" value="hAT-like_transposase_RNase-H"/>
</dbReference>
<evidence type="ECO:0000259" key="9">
    <source>
        <dbReference type="Pfam" id="PF14372"/>
    </source>
</evidence>
<gene>
    <name evidence="10" type="ORF">RND81_14G184600</name>
</gene>
<proteinExistence type="predicted"/>
<dbReference type="GO" id="GO:0008270">
    <property type="term" value="F:zinc ion binding"/>
    <property type="evidence" value="ECO:0007669"/>
    <property type="project" value="UniProtKB-KW"/>
</dbReference>
<evidence type="ECO:0000313" key="10">
    <source>
        <dbReference type="EMBL" id="KAK9666433.1"/>
    </source>
</evidence>
<keyword evidence="11" id="KW-1185">Reference proteome</keyword>
<dbReference type="GO" id="GO:0046983">
    <property type="term" value="F:protein dimerization activity"/>
    <property type="evidence" value="ECO:0007669"/>
    <property type="project" value="InterPro"/>
</dbReference>
<organism evidence="10 11">
    <name type="scientific">Saponaria officinalis</name>
    <name type="common">Common soapwort</name>
    <name type="synonym">Lychnis saponaria</name>
    <dbReference type="NCBI Taxonomy" id="3572"/>
    <lineage>
        <taxon>Eukaryota</taxon>
        <taxon>Viridiplantae</taxon>
        <taxon>Streptophyta</taxon>
        <taxon>Embryophyta</taxon>
        <taxon>Tracheophyta</taxon>
        <taxon>Spermatophyta</taxon>
        <taxon>Magnoliopsida</taxon>
        <taxon>eudicotyledons</taxon>
        <taxon>Gunneridae</taxon>
        <taxon>Pentapetalae</taxon>
        <taxon>Caryophyllales</taxon>
        <taxon>Caryophyllaceae</taxon>
        <taxon>Caryophylleae</taxon>
        <taxon>Saponaria</taxon>
    </lineage>
</organism>
<evidence type="ECO:0000256" key="2">
    <source>
        <dbReference type="ARBA" id="ARBA00022723"/>
    </source>
</evidence>
<keyword evidence="3" id="KW-0863">Zinc-finger</keyword>
<evidence type="ECO:0000256" key="6">
    <source>
        <dbReference type="ARBA" id="ARBA00023242"/>
    </source>
</evidence>
<evidence type="ECO:0000256" key="1">
    <source>
        <dbReference type="ARBA" id="ARBA00004123"/>
    </source>
</evidence>
<dbReference type="PANTHER" id="PTHR46481:SF10">
    <property type="entry name" value="ZINC FINGER BED DOMAIN-CONTAINING PROTEIN 39"/>
    <property type="match status" value="1"/>
</dbReference>
<dbReference type="GO" id="GO:0003677">
    <property type="term" value="F:DNA binding"/>
    <property type="evidence" value="ECO:0007669"/>
    <property type="project" value="UniProtKB-KW"/>
</dbReference>
<accession>A0AAW1GU80</accession>
<evidence type="ECO:0000256" key="3">
    <source>
        <dbReference type="ARBA" id="ARBA00022771"/>
    </source>
</evidence>
<dbReference type="EMBL" id="JBDFQZ010000014">
    <property type="protein sequence ID" value="KAK9666433.1"/>
    <property type="molecule type" value="Genomic_DNA"/>
</dbReference>
<evidence type="ECO:0000259" key="8">
    <source>
        <dbReference type="Pfam" id="PF05699"/>
    </source>
</evidence>
<dbReference type="InterPro" id="IPR008906">
    <property type="entry name" value="HATC_C_dom"/>
</dbReference>
<dbReference type="SUPFAM" id="SSF53098">
    <property type="entry name" value="Ribonuclease H-like"/>
    <property type="match status" value="1"/>
</dbReference>